<dbReference type="InterPro" id="IPR051082">
    <property type="entry name" value="Pentapeptide-BTB/POZ_domain"/>
</dbReference>
<proteinExistence type="predicted"/>
<evidence type="ECO:0000313" key="1">
    <source>
        <dbReference type="EMBL" id="QDU69839.1"/>
    </source>
</evidence>
<accession>A0A518BS90</accession>
<protein>
    <submittedName>
        <fullName evidence="1">Serine/threonine-protein kinase B</fullName>
        <ecNumber evidence="1">2.7.11.1</ecNumber>
    </submittedName>
</protein>
<dbReference type="EMBL" id="CP036287">
    <property type="protein sequence ID" value="QDU69839.1"/>
    <property type="molecule type" value="Genomic_DNA"/>
</dbReference>
<dbReference type="SUPFAM" id="SSF141571">
    <property type="entry name" value="Pentapeptide repeat-like"/>
    <property type="match status" value="2"/>
</dbReference>
<name>A0A518BS90_9BACT</name>
<dbReference type="InterPro" id="IPR001646">
    <property type="entry name" value="5peptide_repeat"/>
</dbReference>
<dbReference type="Gene3D" id="2.160.20.80">
    <property type="entry name" value="E3 ubiquitin-protein ligase SopA"/>
    <property type="match status" value="2"/>
</dbReference>
<dbReference type="PANTHER" id="PTHR14136">
    <property type="entry name" value="BTB_POZ DOMAIN-CONTAINING PROTEIN KCTD9"/>
    <property type="match status" value="1"/>
</dbReference>
<dbReference type="KEGG" id="pbap:Pla133_49620"/>
<gene>
    <name evidence="1" type="primary">spkB</name>
    <name evidence="1" type="ORF">Pla133_49620</name>
</gene>
<dbReference type="GO" id="GO:0004674">
    <property type="term" value="F:protein serine/threonine kinase activity"/>
    <property type="evidence" value="ECO:0007669"/>
    <property type="project" value="UniProtKB-EC"/>
</dbReference>
<dbReference type="PANTHER" id="PTHR14136:SF17">
    <property type="entry name" value="BTB_POZ DOMAIN-CONTAINING PROTEIN KCTD9"/>
    <property type="match status" value="1"/>
</dbReference>
<dbReference type="Pfam" id="PF00805">
    <property type="entry name" value="Pentapeptide"/>
    <property type="match status" value="1"/>
</dbReference>
<reference evidence="1 2" key="1">
    <citation type="submission" date="2019-02" db="EMBL/GenBank/DDBJ databases">
        <title>Deep-cultivation of Planctomycetes and their phenomic and genomic characterization uncovers novel biology.</title>
        <authorList>
            <person name="Wiegand S."/>
            <person name="Jogler M."/>
            <person name="Boedeker C."/>
            <person name="Pinto D."/>
            <person name="Vollmers J."/>
            <person name="Rivas-Marin E."/>
            <person name="Kohn T."/>
            <person name="Peeters S.H."/>
            <person name="Heuer A."/>
            <person name="Rast P."/>
            <person name="Oberbeckmann S."/>
            <person name="Bunk B."/>
            <person name="Jeske O."/>
            <person name="Meyerdierks A."/>
            <person name="Storesund J.E."/>
            <person name="Kallscheuer N."/>
            <person name="Luecker S."/>
            <person name="Lage O.M."/>
            <person name="Pohl T."/>
            <person name="Merkel B.J."/>
            <person name="Hornburger P."/>
            <person name="Mueller R.-W."/>
            <person name="Bruemmer F."/>
            <person name="Labrenz M."/>
            <person name="Spormann A.M."/>
            <person name="Op den Camp H."/>
            <person name="Overmann J."/>
            <person name="Amann R."/>
            <person name="Jetten M.S.M."/>
            <person name="Mascher T."/>
            <person name="Medema M.H."/>
            <person name="Devos D.P."/>
            <person name="Kaster A.-K."/>
            <person name="Ovreas L."/>
            <person name="Rohde M."/>
            <person name="Galperin M.Y."/>
            <person name="Jogler C."/>
        </authorList>
    </citation>
    <scope>NUCLEOTIDE SEQUENCE [LARGE SCALE GENOMIC DNA]</scope>
    <source>
        <strain evidence="1 2">Pla133</strain>
    </source>
</reference>
<evidence type="ECO:0000313" key="2">
    <source>
        <dbReference type="Proteomes" id="UP000316921"/>
    </source>
</evidence>
<organism evidence="1 2">
    <name type="scientific">Engelhardtia mirabilis</name>
    <dbReference type="NCBI Taxonomy" id="2528011"/>
    <lineage>
        <taxon>Bacteria</taxon>
        <taxon>Pseudomonadati</taxon>
        <taxon>Planctomycetota</taxon>
        <taxon>Planctomycetia</taxon>
        <taxon>Planctomycetia incertae sedis</taxon>
        <taxon>Engelhardtia</taxon>
    </lineage>
</organism>
<keyword evidence="1" id="KW-0808">Transferase</keyword>
<sequence>MLATTADAGRARGAAPVVLTGLAKTARRLSERSTQVGSIEANSMVAAILIEHAKLASLSSDRARNPSRPEFDFQNADLRALDLFELGEPIDLGGYNFAGSIFGDAPLQPRADQGVSLRGADLSDCVFAVAHMRHADLTGAKLEGTVFRGTWLNGACFDGATLISARFDGIRADGTTWRGTQLRDVSFGSRFDPSGVVKNDATAGTSTNATGIRQGFDPSQDTVCNLVDSAFYAARLIDVSFNDAVMHRVKFGADTVLENCRFLDCSLLDADFRGARLLGTTKLGGAGQLLTGAVFASAHEKALTDFNGRGIGASLVRFDPTDRPAGNP</sequence>
<dbReference type="AlphaFoldDB" id="A0A518BS90"/>
<dbReference type="Proteomes" id="UP000316921">
    <property type="component" value="Chromosome"/>
</dbReference>
<dbReference type="EC" id="2.7.11.1" evidence="1"/>
<keyword evidence="2" id="KW-1185">Reference proteome</keyword>
<keyword evidence="1" id="KW-0418">Kinase</keyword>